<proteinExistence type="predicted"/>
<dbReference type="InterPro" id="IPR050261">
    <property type="entry name" value="FrsA_esterase"/>
</dbReference>
<dbReference type="AlphaFoldDB" id="A0A7V1LMV8"/>
<dbReference type="Pfam" id="PF12146">
    <property type="entry name" value="Hydrolase_4"/>
    <property type="match status" value="1"/>
</dbReference>
<protein>
    <recommendedName>
        <fullName evidence="3">Serine aminopeptidase S33 domain-containing protein</fullName>
    </recommendedName>
</protein>
<gene>
    <name evidence="4" type="ORF">ENJ10_09230</name>
</gene>
<name>A0A7V1LMV8_CALAY</name>
<accession>A0A7V1LMV8</accession>
<keyword evidence="2" id="KW-0812">Transmembrane</keyword>
<evidence type="ECO:0000313" key="4">
    <source>
        <dbReference type="EMBL" id="HED10856.1"/>
    </source>
</evidence>
<keyword evidence="2" id="KW-0472">Membrane</keyword>
<feature type="transmembrane region" description="Helical" evidence="2">
    <location>
        <begin position="70"/>
        <end position="89"/>
    </location>
</feature>
<feature type="domain" description="Serine aminopeptidase S33" evidence="3">
    <location>
        <begin position="117"/>
        <end position="230"/>
    </location>
</feature>
<evidence type="ECO:0000259" key="3">
    <source>
        <dbReference type="Pfam" id="PF12146"/>
    </source>
</evidence>
<dbReference type="GO" id="GO:0052689">
    <property type="term" value="F:carboxylic ester hydrolase activity"/>
    <property type="evidence" value="ECO:0007669"/>
    <property type="project" value="UniProtKB-ARBA"/>
</dbReference>
<keyword evidence="2" id="KW-1133">Transmembrane helix</keyword>
<dbReference type="PANTHER" id="PTHR22946:SF9">
    <property type="entry name" value="POLYKETIDE TRANSFERASE AF380"/>
    <property type="match status" value="1"/>
</dbReference>
<comment type="caution">
    <text evidence="4">The sequence shown here is derived from an EMBL/GenBank/DDBJ whole genome shotgun (WGS) entry which is preliminary data.</text>
</comment>
<dbReference type="SUPFAM" id="SSF53474">
    <property type="entry name" value="alpha/beta-Hydrolases"/>
    <property type="match status" value="1"/>
</dbReference>
<dbReference type="Gene3D" id="3.40.50.1820">
    <property type="entry name" value="alpha/beta hydrolase"/>
    <property type="match status" value="1"/>
</dbReference>
<dbReference type="PANTHER" id="PTHR22946">
    <property type="entry name" value="DIENELACTONE HYDROLASE DOMAIN-CONTAINING PROTEIN-RELATED"/>
    <property type="match status" value="1"/>
</dbReference>
<reference evidence="4" key="1">
    <citation type="journal article" date="2020" name="mSystems">
        <title>Genome- and Community-Level Interaction Insights into Carbon Utilization and Element Cycling Functions of Hydrothermarchaeota in Hydrothermal Sediment.</title>
        <authorList>
            <person name="Zhou Z."/>
            <person name="Liu Y."/>
            <person name="Xu W."/>
            <person name="Pan J."/>
            <person name="Luo Z.H."/>
            <person name="Li M."/>
        </authorList>
    </citation>
    <scope>NUCLEOTIDE SEQUENCE [LARGE SCALE GENOMIC DNA]</scope>
    <source>
        <strain evidence="4">HyVt-456</strain>
    </source>
</reference>
<keyword evidence="1" id="KW-0378">Hydrolase</keyword>
<evidence type="ECO:0000256" key="1">
    <source>
        <dbReference type="ARBA" id="ARBA00022801"/>
    </source>
</evidence>
<dbReference type="InterPro" id="IPR029058">
    <property type="entry name" value="AB_hydrolase_fold"/>
</dbReference>
<dbReference type="InterPro" id="IPR022742">
    <property type="entry name" value="Hydrolase_4"/>
</dbReference>
<evidence type="ECO:0000256" key="2">
    <source>
        <dbReference type="SAM" id="Phobius"/>
    </source>
</evidence>
<organism evidence="4">
    <name type="scientific">Caldithrix abyssi</name>
    <dbReference type="NCBI Taxonomy" id="187145"/>
    <lineage>
        <taxon>Bacteria</taxon>
        <taxon>Pseudomonadati</taxon>
        <taxon>Calditrichota</taxon>
        <taxon>Calditrichia</taxon>
        <taxon>Calditrichales</taxon>
        <taxon>Calditrichaceae</taxon>
        <taxon>Caldithrix</taxon>
    </lineage>
</organism>
<sequence>MHLRAFTKPVFHQMTANKSRSAGNNYLHQFNSLIIFLPWHEAGPIFYSSVIKNRKVFYIFIKQLFSRETIMYKVFLASIFLLTGTIFALEVPQPLEFPSGDGLMITADYYPVKGAPLILLFHQAGWSRGEYRETAPWLNAQGFACLAIDQRSGGEVNGVVNATHKRALDKGLPTTYLDAVQDMQATVDYALSVLGVKTVIVWGSSYSSALAFVLSANNPGKVRAMLAFAPGEYFSRFGKSDHFIADHARKLKIPVFVTSAKKEYENWKNIFSVIPSKEKSSFLPVTAGQHGSRALWKKFPEYKAYRAAVKAFLQKLK</sequence>
<dbReference type="Proteomes" id="UP000886005">
    <property type="component" value="Unassembled WGS sequence"/>
</dbReference>
<dbReference type="EMBL" id="DRLD01000257">
    <property type="protein sequence ID" value="HED10856.1"/>
    <property type="molecule type" value="Genomic_DNA"/>
</dbReference>